<feature type="region of interest" description="Disordered" evidence="16">
    <location>
        <begin position="1003"/>
        <end position="1023"/>
    </location>
</feature>
<dbReference type="RefSeq" id="WP_232401535.1">
    <property type="nucleotide sequence ID" value="NZ_CP102173.1"/>
</dbReference>
<dbReference type="InterPro" id="IPR027417">
    <property type="entry name" value="P-loop_NTPase"/>
</dbReference>
<dbReference type="InterPro" id="IPR011604">
    <property type="entry name" value="PDDEXK-like_dom_sf"/>
</dbReference>
<feature type="domain" description="UvrD-like helicase ATP-binding" evidence="17">
    <location>
        <begin position="18"/>
        <end position="313"/>
    </location>
</feature>
<accession>A0ABY5M721</accession>
<dbReference type="PROSITE" id="PS51217">
    <property type="entry name" value="UVRD_HELICASE_CTER"/>
    <property type="match status" value="1"/>
</dbReference>
<keyword evidence="6 15" id="KW-0347">Helicase</keyword>
<evidence type="ECO:0000256" key="3">
    <source>
        <dbReference type="ARBA" id="ARBA00022741"/>
    </source>
</evidence>
<evidence type="ECO:0000256" key="7">
    <source>
        <dbReference type="ARBA" id="ARBA00022839"/>
    </source>
</evidence>
<evidence type="ECO:0000256" key="1">
    <source>
        <dbReference type="ARBA" id="ARBA00009922"/>
    </source>
</evidence>
<dbReference type="Pfam" id="PF12705">
    <property type="entry name" value="PDDEXK_1"/>
    <property type="match status" value="1"/>
</dbReference>
<evidence type="ECO:0000256" key="14">
    <source>
        <dbReference type="ARBA" id="ARBA00048988"/>
    </source>
</evidence>
<dbReference type="EC" id="5.6.2.4" evidence="13"/>
<evidence type="ECO:0000256" key="13">
    <source>
        <dbReference type="ARBA" id="ARBA00034808"/>
    </source>
</evidence>
<dbReference type="Gene3D" id="3.90.320.10">
    <property type="match status" value="1"/>
</dbReference>
<evidence type="ECO:0000259" key="18">
    <source>
        <dbReference type="PROSITE" id="PS51217"/>
    </source>
</evidence>
<evidence type="ECO:0000256" key="6">
    <source>
        <dbReference type="ARBA" id="ARBA00022806"/>
    </source>
</evidence>
<dbReference type="SUPFAM" id="SSF52540">
    <property type="entry name" value="P-loop containing nucleoside triphosphate hydrolases"/>
    <property type="match status" value="1"/>
</dbReference>
<feature type="binding site" evidence="15">
    <location>
        <begin position="39"/>
        <end position="46"/>
    </location>
    <ligand>
        <name>ATP</name>
        <dbReference type="ChEBI" id="CHEBI:30616"/>
    </ligand>
</feature>
<dbReference type="PANTHER" id="PTHR11070:SF59">
    <property type="entry name" value="DNA 3'-5' HELICASE"/>
    <property type="match status" value="1"/>
</dbReference>
<comment type="similarity">
    <text evidence="1">Belongs to the helicase family. UvrD subfamily.</text>
</comment>
<evidence type="ECO:0000313" key="20">
    <source>
        <dbReference type="Proteomes" id="UP001316184"/>
    </source>
</evidence>
<dbReference type="InterPro" id="IPR014017">
    <property type="entry name" value="DNA_helicase_UvrD-like_C"/>
</dbReference>
<evidence type="ECO:0000256" key="12">
    <source>
        <dbReference type="ARBA" id="ARBA00034617"/>
    </source>
</evidence>
<evidence type="ECO:0000256" key="16">
    <source>
        <dbReference type="SAM" id="MobiDB-lite"/>
    </source>
</evidence>
<gene>
    <name evidence="19" type="ORF">NQV15_13850</name>
</gene>
<evidence type="ECO:0000256" key="2">
    <source>
        <dbReference type="ARBA" id="ARBA00022722"/>
    </source>
</evidence>
<dbReference type="Gene3D" id="3.40.50.300">
    <property type="entry name" value="P-loop containing nucleotide triphosphate hydrolases"/>
    <property type="match status" value="3"/>
</dbReference>
<keyword evidence="9" id="KW-0238">DNA-binding</keyword>
<evidence type="ECO:0000256" key="5">
    <source>
        <dbReference type="ARBA" id="ARBA00022801"/>
    </source>
</evidence>
<evidence type="ECO:0000256" key="15">
    <source>
        <dbReference type="PROSITE-ProRule" id="PRU00560"/>
    </source>
</evidence>
<dbReference type="Pfam" id="PF13361">
    <property type="entry name" value="UvrD_C"/>
    <property type="match status" value="1"/>
</dbReference>
<dbReference type="InterPro" id="IPR014016">
    <property type="entry name" value="UvrD-like_ATP-bd"/>
</dbReference>
<evidence type="ECO:0000256" key="9">
    <source>
        <dbReference type="ARBA" id="ARBA00023125"/>
    </source>
</evidence>
<keyword evidence="2" id="KW-0540">Nuclease</keyword>
<comment type="catalytic activity">
    <reaction evidence="14">
        <text>ATP + H2O = ADP + phosphate + H(+)</text>
        <dbReference type="Rhea" id="RHEA:13065"/>
        <dbReference type="ChEBI" id="CHEBI:15377"/>
        <dbReference type="ChEBI" id="CHEBI:15378"/>
        <dbReference type="ChEBI" id="CHEBI:30616"/>
        <dbReference type="ChEBI" id="CHEBI:43474"/>
        <dbReference type="ChEBI" id="CHEBI:456216"/>
        <dbReference type="EC" id="5.6.2.4"/>
    </reaction>
</comment>
<keyword evidence="3 15" id="KW-0547">Nucleotide-binding</keyword>
<comment type="catalytic activity">
    <reaction evidence="12">
        <text>Couples ATP hydrolysis with the unwinding of duplex DNA by translocating in the 3'-5' direction.</text>
        <dbReference type="EC" id="5.6.2.4"/>
    </reaction>
</comment>
<keyword evidence="8 15" id="KW-0067">ATP-binding</keyword>
<evidence type="ECO:0000313" key="19">
    <source>
        <dbReference type="EMBL" id="UUP12931.1"/>
    </source>
</evidence>
<dbReference type="InterPro" id="IPR038726">
    <property type="entry name" value="PDDEXK_AddAB-type"/>
</dbReference>
<keyword evidence="11" id="KW-0413">Isomerase</keyword>
<feature type="domain" description="UvrD-like helicase C-terminal" evidence="18">
    <location>
        <begin position="313"/>
        <end position="633"/>
    </location>
</feature>
<evidence type="ECO:0000256" key="10">
    <source>
        <dbReference type="ARBA" id="ARBA00023204"/>
    </source>
</evidence>
<dbReference type="EMBL" id="CP102173">
    <property type="protein sequence ID" value="UUP12931.1"/>
    <property type="molecule type" value="Genomic_DNA"/>
</dbReference>
<dbReference type="PROSITE" id="PS51198">
    <property type="entry name" value="UVRD_HELICASE_ATP_BIND"/>
    <property type="match status" value="1"/>
</dbReference>
<dbReference type="InterPro" id="IPR013986">
    <property type="entry name" value="DExx_box_DNA_helicase_dom_sf"/>
</dbReference>
<sequence length="1075" mass="115400">MPTEYVLQAPAAAPPYVPTLDDEQRSVVEHPGGPLLVLAGPGAGKTSTLVEVVADRVARGVAPEQILVLTFSRKAADELKSRIARRLARTTASTPAMTFHSFCYGLVREALDPESYAEPVRLLSAAEHEAMIADLIRDGDARRWPDFMRPALQTRGLAAEMQRLIAATRSLDMDPEDLARVSAASGRDEWSAAAQFLREYAEVSSLANVIDHTDLVYQAVQLLRDPARGDEVRSRYRLVVVDEYQDTDPLQVELLQLLAGQGRDLVVVGDPYQSIYGFRGSDVRGIIEFPDRFRTAGGRPAPQITLTRTSRYGARISAAAGSIITNRGVLGAVDGGAHAGLRRLVPREPKHGTVEVETFATPAAEAEHLALMLRRAHLDDGVPWSQMAVLVRTSSQLTRLRRTLAAGGVPVEVAGDEMPLRAESAVRTLLVALGVADDLAHGRPLTVDVVDTVLTGPLGRLDATALRRLGRALRTADAADGDAPRPSAMLRAASLQDPAQLRLLSARPGSPLAVAAQGALRVSALLHHAAEQITSHATPEEVLWTLWDGTDWPRRLREAALGDGEEAAGADHDLDAVCALFAQAARTEDRQQRRSVAAFVRELDAQAIPADSLAQGPVVGRAVQLMTAHRSKGLEWDLVVVAGVQEGTWPSARGRGSFLRSDRLGPYGETLPPSPRELLAEERRLFYVACTRARRRLVVTAVENVREDAEQPSVFVAELWEHLHSGAERVPARSPRTRPVRPLSLRGSIAALRRMGESTDSPAVRDRVAQLLATLAARGSGQTRAAHPDRWWGLVEATASAEPLRDPGEPLAMSGSTVSGITECSLQWFLSHEAKGSSGTSAAQGFGSVVHAIAAEVVAGRLPADLEVLDAQVDAVWARLDHAAPWIADREREEARAALHRFVTWHDAHGRRALAAEYDFEASAVVDGRAVRLGGSMDRVEVDEAGAVHVVDLKTGTGKVSGKEVERHAQLGFYQLAVGLGATEGIAPGAPPGGAELVQLRQSGAKTPDQPIVQQQAAPTPGEPSFAVDQLAGAVRTIVDEHFEASPSDKVCRRCEFRRVCPAQPDGGTILDGAS</sequence>
<dbReference type="Gene3D" id="1.10.10.160">
    <property type="match status" value="1"/>
</dbReference>
<evidence type="ECO:0000259" key="17">
    <source>
        <dbReference type="PROSITE" id="PS51198"/>
    </source>
</evidence>
<dbReference type="Proteomes" id="UP001316184">
    <property type="component" value="Chromosome"/>
</dbReference>
<reference evidence="19 20" key="1">
    <citation type="submission" date="2022-08" db="EMBL/GenBank/DDBJ databases">
        <title>novel species in genus Aeromicrobium.</title>
        <authorList>
            <person name="Ye L."/>
        </authorList>
    </citation>
    <scope>NUCLEOTIDE SEQUENCE [LARGE SCALE GENOMIC DNA]</scope>
    <source>
        <strain evidence="20">zg-Y1379</strain>
    </source>
</reference>
<dbReference type="Pfam" id="PF00580">
    <property type="entry name" value="UvrD-helicase"/>
    <property type="match status" value="1"/>
</dbReference>
<keyword evidence="10" id="KW-0234">DNA repair</keyword>
<keyword evidence="4" id="KW-0227">DNA damage</keyword>
<organism evidence="19 20">
    <name type="scientific">Aeromicrobium wangtongii</name>
    <dbReference type="NCBI Taxonomy" id="2969247"/>
    <lineage>
        <taxon>Bacteria</taxon>
        <taxon>Bacillati</taxon>
        <taxon>Actinomycetota</taxon>
        <taxon>Actinomycetes</taxon>
        <taxon>Propionibacteriales</taxon>
        <taxon>Nocardioidaceae</taxon>
        <taxon>Aeromicrobium</taxon>
    </lineage>
</organism>
<dbReference type="GO" id="GO:0004386">
    <property type="term" value="F:helicase activity"/>
    <property type="evidence" value="ECO:0007669"/>
    <property type="project" value="UniProtKB-KW"/>
</dbReference>
<dbReference type="CDD" id="cd17932">
    <property type="entry name" value="DEXQc_UvrD"/>
    <property type="match status" value="1"/>
</dbReference>
<protein>
    <recommendedName>
        <fullName evidence="13">DNA 3'-5' helicase</fullName>
        <ecNumber evidence="13">5.6.2.4</ecNumber>
    </recommendedName>
</protein>
<name>A0ABY5M721_9ACTN</name>
<keyword evidence="7" id="KW-0269">Exonuclease</keyword>
<proteinExistence type="inferred from homology"/>
<evidence type="ECO:0000256" key="11">
    <source>
        <dbReference type="ARBA" id="ARBA00023235"/>
    </source>
</evidence>
<keyword evidence="20" id="KW-1185">Reference proteome</keyword>
<evidence type="ECO:0000256" key="8">
    <source>
        <dbReference type="ARBA" id="ARBA00022840"/>
    </source>
</evidence>
<dbReference type="InterPro" id="IPR000212">
    <property type="entry name" value="DNA_helicase_UvrD/REP"/>
</dbReference>
<evidence type="ECO:0000256" key="4">
    <source>
        <dbReference type="ARBA" id="ARBA00022763"/>
    </source>
</evidence>
<dbReference type="PANTHER" id="PTHR11070">
    <property type="entry name" value="UVRD / RECB / PCRA DNA HELICASE FAMILY MEMBER"/>
    <property type="match status" value="1"/>
</dbReference>
<keyword evidence="5 15" id="KW-0378">Hydrolase</keyword>